<feature type="domain" description="CBS" evidence="3">
    <location>
        <begin position="247"/>
        <end position="305"/>
    </location>
</feature>
<dbReference type="PANTHER" id="PTHR33741">
    <property type="entry name" value="TRANSMEMBRANE PROTEIN DDB_G0269096-RELATED"/>
    <property type="match status" value="1"/>
</dbReference>
<dbReference type="Proteomes" id="UP000241421">
    <property type="component" value="Unassembled WGS sequence"/>
</dbReference>
<dbReference type="InterPro" id="IPR000644">
    <property type="entry name" value="CBS_dom"/>
</dbReference>
<organism evidence="4 5">
    <name type="scientific">Massilia glaciei</name>
    <dbReference type="NCBI Taxonomy" id="1524097"/>
    <lineage>
        <taxon>Bacteria</taxon>
        <taxon>Pseudomonadati</taxon>
        <taxon>Pseudomonadota</taxon>
        <taxon>Betaproteobacteria</taxon>
        <taxon>Burkholderiales</taxon>
        <taxon>Oxalobacteraceae</taxon>
        <taxon>Telluria group</taxon>
        <taxon>Massilia</taxon>
    </lineage>
</organism>
<evidence type="ECO:0000256" key="1">
    <source>
        <dbReference type="PROSITE-ProRule" id="PRU00703"/>
    </source>
</evidence>
<keyword evidence="2" id="KW-0472">Membrane</keyword>
<evidence type="ECO:0000313" key="4">
    <source>
        <dbReference type="EMBL" id="PWF42446.1"/>
    </source>
</evidence>
<dbReference type="PROSITE" id="PS51371">
    <property type="entry name" value="CBS"/>
    <property type="match status" value="2"/>
</dbReference>
<evidence type="ECO:0000259" key="3">
    <source>
        <dbReference type="PROSITE" id="PS51371"/>
    </source>
</evidence>
<dbReference type="OrthoDB" id="9811720at2"/>
<dbReference type="PANTHER" id="PTHR33741:SF5">
    <property type="entry name" value="TRANSMEMBRANE PROTEIN DDB_G0269096-RELATED"/>
    <property type="match status" value="1"/>
</dbReference>
<name>A0A2U2HEV1_9BURK</name>
<dbReference type="AlphaFoldDB" id="A0A2U2HEV1"/>
<evidence type="ECO:0000313" key="5">
    <source>
        <dbReference type="Proteomes" id="UP000241421"/>
    </source>
</evidence>
<feature type="transmembrane region" description="Helical" evidence="2">
    <location>
        <begin position="121"/>
        <end position="139"/>
    </location>
</feature>
<dbReference type="InterPro" id="IPR046342">
    <property type="entry name" value="CBS_dom_sf"/>
</dbReference>
<feature type="transmembrane region" description="Helical" evidence="2">
    <location>
        <begin position="86"/>
        <end position="114"/>
    </location>
</feature>
<accession>A0A2U2HEV1</accession>
<keyword evidence="1" id="KW-0129">CBS domain</keyword>
<dbReference type="SUPFAM" id="SSF54631">
    <property type="entry name" value="CBS-domain pair"/>
    <property type="match status" value="1"/>
</dbReference>
<keyword evidence="2" id="KW-1133">Transmembrane helix</keyword>
<feature type="transmembrane region" description="Helical" evidence="2">
    <location>
        <begin position="27"/>
        <end position="47"/>
    </location>
</feature>
<dbReference type="Pfam" id="PF04982">
    <property type="entry name" value="TM_HPP"/>
    <property type="match status" value="1"/>
</dbReference>
<keyword evidence="2" id="KW-0812">Transmembrane</keyword>
<dbReference type="InterPro" id="IPR007065">
    <property type="entry name" value="HPP"/>
</dbReference>
<sequence>MENDHIGWLGRLLPPTNTAGALERVRAGVGALFGLALTAMLTVMLLGESAAAPFLVAPMGASAVLLFCLPASPLAQPWSVIGGNTISALVGIACAQSIAAPMAAAPLACCLAIGAMFSLRCLHPPGGAVALTVVLAGPAVHDAGFGFAVFPIGLNAVLMVLAALLFNNLTGRRYPHPQQSVMQNVHETKDVVATARVGFSSEDLDVVLKRYGQVLDVSRGDLEDIILETEMQAYGRRFGVIRCADIMSRDVVTLDFATELDEAWRLLRLHKVGTLPVLNRARRLIGIVSVVDFLKRIDVGAYAALGAGMRRLLSRTPFVHSEKPEVVGQIMTERVHTVRDDTPIVELVPLMANLGVHQIPVVDAEDRFVGIITQSDLIGALYESRLSEAPVLAGAR</sequence>
<dbReference type="InterPro" id="IPR058581">
    <property type="entry name" value="TM_HPP"/>
</dbReference>
<feature type="domain" description="CBS" evidence="3">
    <location>
        <begin position="331"/>
        <end position="388"/>
    </location>
</feature>
<comment type="caution">
    <text evidence="4">The sequence shown here is derived from an EMBL/GenBank/DDBJ whole genome shotgun (WGS) entry which is preliminary data.</text>
</comment>
<feature type="transmembrane region" description="Helical" evidence="2">
    <location>
        <begin position="145"/>
        <end position="166"/>
    </location>
</feature>
<reference evidence="4 5" key="1">
    <citation type="submission" date="2018-04" db="EMBL/GenBank/DDBJ databases">
        <title>Massilia violaceinigra sp. nov., a novel purple-pigmented bacterium isolated from Tianshan glacier, Xinjiang, China.</title>
        <authorList>
            <person name="Wang H."/>
        </authorList>
    </citation>
    <scope>NUCLEOTIDE SEQUENCE [LARGE SCALE GENOMIC DNA]</scope>
    <source>
        <strain evidence="4 5">B448-2</strain>
    </source>
</reference>
<dbReference type="EMBL" id="PXWF02000297">
    <property type="protein sequence ID" value="PWF42446.1"/>
    <property type="molecule type" value="Genomic_DNA"/>
</dbReference>
<keyword evidence="5" id="KW-1185">Reference proteome</keyword>
<dbReference type="SMART" id="SM00116">
    <property type="entry name" value="CBS"/>
    <property type="match status" value="2"/>
</dbReference>
<proteinExistence type="predicted"/>
<protein>
    <submittedName>
        <fullName evidence="4">HPP family protein</fullName>
    </submittedName>
</protein>
<gene>
    <name evidence="4" type="ORF">C7C56_022750</name>
</gene>
<dbReference type="RefSeq" id="WP_106759645.1">
    <property type="nucleotide sequence ID" value="NZ_PXWF02000297.1"/>
</dbReference>
<dbReference type="CDD" id="cd04600">
    <property type="entry name" value="CBS_pair_HPP_assoc"/>
    <property type="match status" value="1"/>
</dbReference>
<dbReference type="Pfam" id="PF00571">
    <property type="entry name" value="CBS"/>
    <property type="match status" value="2"/>
</dbReference>
<dbReference type="Gene3D" id="3.10.580.10">
    <property type="entry name" value="CBS-domain"/>
    <property type="match status" value="1"/>
</dbReference>
<evidence type="ECO:0000256" key="2">
    <source>
        <dbReference type="SAM" id="Phobius"/>
    </source>
</evidence>
<feature type="transmembrane region" description="Helical" evidence="2">
    <location>
        <begin position="54"/>
        <end position="74"/>
    </location>
</feature>